<evidence type="ECO:0000256" key="13">
    <source>
        <dbReference type="ARBA" id="ARBA00023180"/>
    </source>
</evidence>
<dbReference type="Pfam" id="PF13640">
    <property type="entry name" value="2OG-FeII_Oxy_3"/>
    <property type="match status" value="1"/>
</dbReference>
<evidence type="ECO:0000256" key="3">
    <source>
        <dbReference type="ARBA" id="ARBA00006511"/>
    </source>
</evidence>
<comment type="subcellular location">
    <subcellularLocation>
        <location evidence="2">Endoplasmic reticulum membrane</location>
        <topology evidence="2">Single-pass type II membrane protein</topology>
    </subcellularLocation>
</comment>
<dbReference type="PANTHER" id="PTHR10869:SF238">
    <property type="entry name" value="PROLYL 4-HYDROXYLASE 6-RELATED"/>
    <property type="match status" value="1"/>
</dbReference>
<feature type="domain" description="ShKT" evidence="17">
    <location>
        <begin position="303"/>
        <end position="340"/>
    </location>
</feature>
<evidence type="ECO:0000256" key="12">
    <source>
        <dbReference type="ARBA" id="ARBA00023136"/>
    </source>
</evidence>
<keyword evidence="12" id="KW-0472">Membrane</keyword>
<dbReference type="PROSITE" id="PS51471">
    <property type="entry name" value="FE2OG_OXY"/>
    <property type="match status" value="1"/>
</dbReference>
<evidence type="ECO:0000256" key="10">
    <source>
        <dbReference type="ARBA" id="ARBA00023002"/>
    </source>
</evidence>
<evidence type="ECO:0000256" key="6">
    <source>
        <dbReference type="ARBA" id="ARBA00022723"/>
    </source>
</evidence>
<dbReference type="Pfam" id="PF01549">
    <property type="entry name" value="ShK"/>
    <property type="match status" value="1"/>
</dbReference>
<dbReference type="InterPro" id="IPR044862">
    <property type="entry name" value="Pro_4_hyd_alph_FE2OG_OXY"/>
</dbReference>
<dbReference type="GO" id="GO:0005789">
    <property type="term" value="C:endoplasmic reticulum membrane"/>
    <property type="evidence" value="ECO:0007669"/>
    <property type="project" value="UniProtKB-SubCell"/>
</dbReference>
<dbReference type="GO" id="GO:0031418">
    <property type="term" value="F:L-ascorbic acid binding"/>
    <property type="evidence" value="ECO:0007669"/>
    <property type="project" value="InterPro"/>
</dbReference>
<reference evidence="18" key="1">
    <citation type="submission" date="2021-01" db="EMBL/GenBank/DDBJ databases">
        <authorList>
            <person name="Corre E."/>
            <person name="Pelletier E."/>
            <person name="Niang G."/>
            <person name="Scheremetjew M."/>
            <person name="Finn R."/>
            <person name="Kale V."/>
            <person name="Holt S."/>
            <person name="Cochrane G."/>
            <person name="Meng A."/>
            <person name="Brown T."/>
            <person name="Cohen L."/>
        </authorList>
    </citation>
    <scope>NUCLEOTIDE SEQUENCE</scope>
    <source>
        <strain evidence="18">CCMP1897</strain>
    </source>
</reference>
<evidence type="ECO:0000256" key="11">
    <source>
        <dbReference type="ARBA" id="ARBA00023004"/>
    </source>
</evidence>
<dbReference type="SMART" id="SM00702">
    <property type="entry name" value="P4Hc"/>
    <property type="match status" value="1"/>
</dbReference>
<name>A0A7S3U9V0_9CHLO</name>
<proteinExistence type="inferred from homology"/>
<keyword evidence="11" id="KW-0408">Iron</keyword>
<evidence type="ECO:0000259" key="17">
    <source>
        <dbReference type="PROSITE" id="PS51670"/>
    </source>
</evidence>
<evidence type="ECO:0000259" key="16">
    <source>
        <dbReference type="PROSITE" id="PS51471"/>
    </source>
</evidence>
<evidence type="ECO:0000313" key="18">
    <source>
        <dbReference type="EMBL" id="CAE0606467.1"/>
    </source>
</evidence>
<dbReference type="GO" id="GO:0005506">
    <property type="term" value="F:iron ion binding"/>
    <property type="evidence" value="ECO:0007669"/>
    <property type="project" value="InterPro"/>
</dbReference>
<evidence type="ECO:0000256" key="9">
    <source>
        <dbReference type="ARBA" id="ARBA00022989"/>
    </source>
</evidence>
<evidence type="ECO:0000256" key="7">
    <source>
        <dbReference type="ARBA" id="ARBA00022964"/>
    </source>
</evidence>
<dbReference type="InterPro" id="IPR006620">
    <property type="entry name" value="Pro_4_hyd_alph"/>
</dbReference>
<dbReference type="FunFam" id="2.60.120.620:FF:000002">
    <property type="entry name" value="Prolyl 4-hydroxylase 4"/>
    <property type="match status" value="1"/>
</dbReference>
<evidence type="ECO:0000256" key="1">
    <source>
        <dbReference type="ARBA" id="ARBA00001961"/>
    </source>
</evidence>
<evidence type="ECO:0000256" key="4">
    <source>
        <dbReference type="ARBA" id="ARBA00012269"/>
    </source>
</evidence>
<dbReference type="AlphaFoldDB" id="A0A7S3U9V0"/>
<dbReference type="Gene3D" id="2.60.120.620">
    <property type="entry name" value="q2cbj1_9rhob like domain"/>
    <property type="match status" value="1"/>
</dbReference>
<accession>A0A7S3U9V0</accession>
<comment type="cofactor">
    <cofactor evidence="1">
        <name>L-ascorbate</name>
        <dbReference type="ChEBI" id="CHEBI:38290"/>
    </cofactor>
</comment>
<gene>
    <name evidence="18" type="ORF">PSAL00342_LOCUS283</name>
</gene>
<keyword evidence="8" id="KW-0735">Signal-anchor</keyword>
<comment type="catalytic activity">
    <reaction evidence="14">
        <text>L-prolyl-[collagen] + 2-oxoglutarate + O2 = trans-4-hydroxy-L-prolyl-[collagen] + succinate + CO2</text>
        <dbReference type="Rhea" id="RHEA:18945"/>
        <dbReference type="Rhea" id="RHEA-COMP:11676"/>
        <dbReference type="Rhea" id="RHEA-COMP:11680"/>
        <dbReference type="ChEBI" id="CHEBI:15379"/>
        <dbReference type="ChEBI" id="CHEBI:16526"/>
        <dbReference type="ChEBI" id="CHEBI:16810"/>
        <dbReference type="ChEBI" id="CHEBI:30031"/>
        <dbReference type="ChEBI" id="CHEBI:50342"/>
        <dbReference type="ChEBI" id="CHEBI:61965"/>
        <dbReference type="EC" id="1.14.11.2"/>
    </reaction>
</comment>
<keyword evidence="6" id="KW-0479">Metal-binding</keyword>
<keyword evidence="7" id="KW-0223">Dioxygenase</keyword>
<evidence type="ECO:0000256" key="8">
    <source>
        <dbReference type="ARBA" id="ARBA00022968"/>
    </source>
</evidence>
<keyword evidence="9" id="KW-1133">Transmembrane helix</keyword>
<comment type="similarity">
    <text evidence="3">Belongs to the P4HA family.</text>
</comment>
<dbReference type="GO" id="GO:0004656">
    <property type="term" value="F:procollagen-proline 4-dioxygenase activity"/>
    <property type="evidence" value="ECO:0007669"/>
    <property type="project" value="UniProtKB-EC"/>
</dbReference>
<evidence type="ECO:0000256" key="2">
    <source>
        <dbReference type="ARBA" id="ARBA00004648"/>
    </source>
</evidence>
<dbReference type="InterPro" id="IPR003582">
    <property type="entry name" value="ShKT_dom"/>
</dbReference>
<dbReference type="InterPro" id="IPR005123">
    <property type="entry name" value="Oxoglu/Fe-dep_dioxygenase_dom"/>
</dbReference>
<dbReference type="EC" id="1.14.11.2" evidence="4"/>
<organism evidence="18">
    <name type="scientific">Picocystis salinarum</name>
    <dbReference type="NCBI Taxonomy" id="88271"/>
    <lineage>
        <taxon>Eukaryota</taxon>
        <taxon>Viridiplantae</taxon>
        <taxon>Chlorophyta</taxon>
        <taxon>Picocystophyceae</taxon>
        <taxon>Picocystales</taxon>
        <taxon>Picocystaceae</taxon>
        <taxon>Picocystis</taxon>
    </lineage>
</organism>
<feature type="domain" description="Fe2OG dioxygenase" evidence="16">
    <location>
        <begin position="164"/>
        <end position="287"/>
    </location>
</feature>
<sequence length="340" mass="38421">MGRNADASRLGWQLRMRLKRSTRTERVVAVLLLVALLLFARNSQTNVKKTPSEALDDRMQVGHGRSVIEDQEDPHPWTGEAIPLSWEPRAFLYRNFLSHEECEHMKKLAQPKLKKSFVVNRDTGKSFDSNVRTSHGTFLARGQDPVIARIESRIAKATHIPVENGEGMQILRYQDGQKYEPHLDYFFDEWNKSPQKGGQRVATFLSYLETVEEGGETVFPEAVEKPNYGPNERSECGRRGLSVKPVKGDAVLFYSITTDGKEDPRSSHGSCPVIKGTKWSAPKWLHQGPFNVGEKQTQSPGQKADSDSHPHCQQWAEQGECKNNPSYMLQFCKISCTGHV</sequence>
<evidence type="ECO:0000256" key="5">
    <source>
        <dbReference type="ARBA" id="ARBA00022692"/>
    </source>
</evidence>
<keyword evidence="13" id="KW-0325">Glycoprotein</keyword>
<dbReference type="InterPro" id="IPR045054">
    <property type="entry name" value="P4HA-like"/>
</dbReference>
<protein>
    <recommendedName>
        <fullName evidence="4">procollagen-proline 4-dioxygenase</fullName>
        <ecNumber evidence="4">1.14.11.2</ecNumber>
    </recommendedName>
</protein>
<dbReference type="EMBL" id="HBIS01000331">
    <property type="protein sequence ID" value="CAE0606467.1"/>
    <property type="molecule type" value="Transcribed_RNA"/>
</dbReference>
<dbReference type="PROSITE" id="PS51670">
    <property type="entry name" value="SHKT"/>
    <property type="match status" value="1"/>
</dbReference>
<evidence type="ECO:0000256" key="14">
    <source>
        <dbReference type="ARBA" id="ARBA00049169"/>
    </source>
</evidence>
<keyword evidence="10" id="KW-0560">Oxidoreductase</keyword>
<feature type="region of interest" description="Disordered" evidence="15">
    <location>
        <begin position="285"/>
        <end position="311"/>
    </location>
</feature>
<evidence type="ECO:0000256" key="15">
    <source>
        <dbReference type="SAM" id="MobiDB-lite"/>
    </source>
</evidence>
<keyword evidence="5" id="KW-0812">Transmembrane</keyword>
<dbReference type="PANTHER" id="PTHR10869">
    <property type="entry name" value="PROLYL 4-HYDROXYLASE ALPHA SUBUNIT"/>
    <property type="match status" value="1"/>
</dbReference>